<sequence>MSQLSGTMSRCAKDLVGFAIMFFIIFLAYAQLAYLVFGTQVNDFSTFQASIFTQFRIILRDFEFSEIEESNPVLGPIYFTTFVFFIVFILMNMFLAIINDTYSEVKADMSQQRSEMEMTDLIKK</sequence>
<dbReference type="GO" id="GO:0005929">
    <property type="term" value="C:cilium"/>
    <property type="evidence" value="ECO:0007669"/>
    <property type="project" value="UniProtKB-SubCell"/>
</dbReference>
<keyword evidence="21" id="KW-0407">Ion channel</keyword>
<evidence type="ECO:0000256" key="11">
    <source>
        <dbReference type="ARBA" id="ARBA00022824"/>
    </source>
</evidence>
<dbReference type="GO" id="GO:0005886">
    <property type="term" value="C:plasma membrane"/>
    <property type="evidence" value="ECO:0007669"/>
    <property type="project" value="UniProtKB-SubCell"/>
</dbReference>
<evidence type="ECO:0000256" key="8">
    <source>
        <dbReference type="ARBA" id="ARBA00022568"/>
    </source>
</evidence>
<dbReference type="InterPro" id="IPR051223">
    <property type="entry name" value="Polycystin"/>
</dbReference>
<evidence type="ECO:0000256" key="18">
    <source>
        <dbReference type="ARBA" id="ARBA00023157"/>
    </source>
</evidence>
<dbReference type="GO" id="GO:0051209">
    <property type="term" value="P:release of sequestered calcium ion into cytosol"/>
    <property type="evidence" value="ECO:0007669"/>
    <property type="project" value="TreeGrafter"/>
</dbReference>
<evidence type="ECO:0000256" key="13">
    <source>
        <dbReference type="ARBA" id="ARBA00022882"/>
    </source>
</evidence>
<keyword evidence="10" id="KW-0479">Metal-binding</keyword>
<keyword evidence="15" id="KW-0175">Coiled coil</keyword>
<dbReference type="PANTHER" id="PTHR10877:SF114">
    <property type="entry name" value="POLYCYSTIN-2"/>
    <property type="match status" value="1"/>
</dbReference>
<evidence type="ECO:0000256" key="16">
    <source>
        <dbReference type="ARBA" id="ARBA00023065"/>
    </source>
</evidence>
<dbReference type="Gene3D" id="1.10.287.70">
    <property type="match status" value="1"/>
</dbReference>
<dbReference type="RefSeq" id="XP_010767621.1">
    <property type="nucleotide sequence ID" value="XM_010769319.1"/>
</dbReference>
<dbReference type="OrthoDB" id="444119at2759"/>
<evidence type="ECO:0000256" key="21">
    <source>
        <dbReference type="ARBA" id="ARBA00023303"/>
    </source>
</evidence>
<comment type="subcellular location">
    <subcellularLocation>
        <location evidence="3">Cell membrane</location>
        <topology evidence="3">Multi-pass membrane protein</topology>
    </subcellularLocation>
    <subcellularLocation>
        <location evidence="1">Cell projection</location>
        <location evidence="1">Cilium</location>
    </subcellularLocation>
    <subcellularLocation>
        <location evidence="2">Endoplasmic reticulum membrane</location>
    </subcellularLocation>
</comment>
<dbReference type="KEGG" id="ncc:104943854"/>
<evidence type="ECO:0000256" key="2">
    <source>
        <dbReference type="ARBA" id="ARBA00004586"/>
    </source>
</evidence>
<evidence type="ECO:0000256" key="5">
    <source>
        <dbReference type="ARBA" id="ARBA00022448"/>
    </source>
</evidence>
<dbReference type="FunFam" id="1.10.287.70:FF:000055">
    <property type="entry name" value="Polycystic kidney disease 2-like 1"/>
    <property type="match status" value="1"/>
</dbReference>
<dbReference type="Pfam" id="PF08016">
    <property type="entry name" value="PKD_channel"/>
    <property type="match status" value="1"/>
</dbReference>
<keyword evidence="19" id="KW-0325">Glycoprotein</keyword>
<keyword evidence="20" id="KW-0966">Cell projection</keyword>
<feature type="domain" description="Polycystin cation channel PKD1/PKD2" evidence="23">
    <location>
        <begin position="1"/>
        <end position="105"/>
    </location>
</feature>
<feature type="non-terminal residue" evidence="25">
    <location>
        <position position="124"/>
    </location>
</feature>
<keyword evidence="11" id="KW-0256">Endoplasmic reticulum</keyword>
<accession>A0A6I9N052</accession>
<dbReference type="GO" id="GO:0005245">
    <property type="term" value="F:voltage-gated calcium channel activity"/>
    <property type="evidence" value="ECO:0007669"/>
    <property type="project" value="TreeGrafter"/>
</dbReference>
<feature type="transmembrane region" description="Helical" evidence="22">
    <location>
        <begin position="15"/>
        <end position="37"/>
    </location>
</feature>
<dbReference type="GO" id="GO:0050982">
    <property type="term" value="P:detection of mechanical stimulus"/>
    <property type="evidence" value="ECO:0007669"/>
    <property type="project" value="TreeGrafter"/>
</dbReference>
<evidence type="ECO:0000256" key="19">
    <source>
        <dbReference type="ARBA" id="ARBA00023180"/>
    </source>
</evidence>
<evidence type="ECO:0000256" key="10">
    <source>
        <dbReference type="ARBA" id="ARBA00022723"/>
    </source>
</evidence>
<evidence type="ECO:0000256" key="12">
    <source>
        <dbReference type="ARBA" id="ARBA00022837"/>
    </source>
</evidence>
<dbReference type="GO" id="GO:0005102">
    <property type="term" value="F:signaling receptor binding"/>
    <property type="evidence" value="ECO:0007669"/>
    <property type="project" value="TreeGrafter"/>
</dbReference>
<dbReference type="InterPro" id="IPR013122">
    <property type="entry name" value="PKD1_2_channel"/>
</dbReference>
<evidence type="ECO:0000256" key="17">
    <source>
        <dbReference type="ARBA" id="ARBA00023136"/>
    </source>
</evidence>
<comment type="similarity">
    <text evidence="4">Belongs to the polycystin family.</text>
</comment>
<proteinExistence type="inferred from homology"/>
<evidence type="ECO:0000256" key="15">
    <source>
        <dbReference type="ARBA" id="ARBA00023054"/>
    </source>
</evidence>
<evidence type="ECO:0000256" key="3">
    <source>
        <dbReference type="ARBA" id="ARBA00004651"/>
    </source>
</evidence>
<keyword evidence="5" id="KW-0813">Transport</keyword>
<keyword evidence="7" id="KW-0597">Phosphoprotein</keyword>
<dbReference type="AlphaFoldDB" id="A0A6I9N052"/>
<keyword evidence="24" id="KW-1185">Reference proteome</keyword>
<dbReference type="InterPro" id="IPR003915">
    <property type="entry name" value="PKD_2"/>
</dbReference>
<keyword evidence="12" id="KW-0106">Calcium</keyword>
<evidence type="ECO:0000313" key="25">
    <source>
        <dbReference type="RefSeq" id="XP_010767621.1"/>
    </source>
</evidence>
<keyword evidence="17 22" id="KW-0472">Membrane</keyword>
<dbReference type="GeneID" id="104943854"/>
<name>A0A6I9N052_9TELE</name>
<dbReference type="PANTHER" id="PTHR10877">
    <property type="entry name" value="POLYCYSTIN FAMILY MEMBER"/>
    <property type="match status" value="1"/>
</dbReference>
<protein>
    <submittedName>
        <fullName evidence="25">Polycystin-2-like</fullName>
    </submittedName>
</protein>
<dbReference type="GO" id="GO:0051371">
    <property type="term" value="F:muscle alpha-actinin binding"/>
    <property type="evidence" value="ECO:0007669"/>
    <property type="project" value="TreeGrafter"/>
</dbReference>
<evidence type="ECO:0000256" key="14">
    <source>
        <dbReference type="ARBA" id="ARBA00022989"/>
    </source>
</evidence>
<evidence type="ECO:0000256" key="4">
    <source>
        <dbReference type="ARBA" id="ARBA00007200"/>
    </source>
</evidence>
<evidence type="ECO:0000256" key="6">
    <source>
        <dbReference type="ARBA" id="ARBA00022475"/>
    </source>
</evidence>
<keyword evidence="8" id="KW-0109">Calcium transport</keyword>
<dbReference type="GO" id="GO:0005509">
    <property type="term" value="F:calcium ion binding"/>
    <property type="evidence" value="ECO:0007669"/>
    <property type="project" value="InterPro"/>
</dbReference>
<evidence type="ECO:0000256" key="7">
    <source>
        <dbReference type="ARBA" id="ARBA00022553"/>
    </source>
</evidence>
<feature type="transmembrane region" description="Helical" evidence="22">
    <location>
        <begin position="77"/>
        <end position="98"/>
    </location>
</feature>
<organism evidence="24 25">
    <name type="scientific">Notothenia coriiceps</name>
    <name type="common">black rockcod</name>
    <dbReference type="NCBI Taxonomy" id="8208"/>
    <lineage>
        <taxon>Eukaryota</taxon>
        <taxon>Metazoa</taxon>
        <taxon>Chordata</taxon>
        <taxon>Craniata</taxon>
        <taxon>Vertebrata</taxon>
        <taxon>Euteleostomi</taxon>
        <taxon>Actinopterygii</taxon>
        <taxon>Neopterygii</taxon>
        <taxon>Teleostei</taxon>
        <taxon>Neoteleostei</taxon>
        <taxon>Acanthomorphata</taxon>
        <taxon>Eupercaria</taxon>
        <taxon>Perciformes</taxon>
        <taxon>Notothenioidei</taxon>
        <taxon>Nototheniidae</taxon>
        <taxon>Notothenia</taxon>
    </lineage>
</organism>
<dbReference type="GO" id="GO:0034702">
    <property type="term" value="C:monoatomic ion channel complex"/>
    <property type="evidence" value="ECO:0007669"/>
    <property type="project" value="UniProtKB-KW"/>
</dbReference>
<evidence type="ECO:0000256" key="22">
    <source>
        <dbReference type="SAM" id="Phobius"/>
    </source>
</evidence>
<evidence type="ECO:0000259" key="23">
    <source>
        <dbReference type="Pfam" id="PF08016"/>
    </source>
</evidence>
<reference evidence="25" key="1">
    <citation type="submission" date="2025-08" db="UniProtKB">
        <authorList>
            <consortium name="RefSeq"/>
        </authorList>
    </citation>
    <scope>IDENTIFICATION</scope>
    <source>
        <tissue evidence="25">Muscle</tissue>
    </source>
</reference>
<evidence type="ECO:0000313" key="24">
    <source>
        <dbReference type="Proteomes" id="UP000504611"/>
    </source>
</evidence>
<dbReference type="GO" id="GO:0005789">
    <property type="term" value="C:endoplasmic reticulum membrane"/>
    <property type="evidence" value="ECO:0007669"/>
    <property type="project" value="UniProtKB-SubCell"/>
</dbReference>
<dbReference type="GO" id="GO:0005248">
    <property type="term" value="F:voltage-gated sodium channel activity"/>
    <property type="evidence" value="ECO:0007669"/>
    <property type="project" value="TreeGrafter"/>
</dbReference>
<keyword evidence="6" id="KW-1003">Cell membrane</keyword>
<keyword evidence="14 22" id="KW-1133">Transmembrane helix</keyword>
<gene>
    <name evidence="25" type="primary">LOC104943854</name>
</gene>
<dbReference type="PRINTS" id="PR01433">
    <property type="entry name" value="POLYCYSTIN2"/>
</dbReference>
<evidence type="ECO:0000256" key="9">
    <source>
        <dbReference type="ARBA" id="ARBA00022692"/>
    </source>
</evidence>
<evidence type="ECO:0000256" key="20">
    <source>
        <dbReference type="ARBA" id="ARBA00023273"/>
    </source>
</evidence>
<keyword evidence="13" id="KW-0851">Voltage-gated channel</keyword>
<keyword evidence="18" id="KW-1015">Disulfide bond</keyword>
<dbReference type="GO" id="GO:0005267">
    <property type="term" value="F:potassium channel activity"/>
    <property type="evidence" value="ECO:0007669"/>
    <property type="project" value="TreeGrafter"/>
</dbReference>
<dbReference type="Proteomes" id="UP000504611">
    <property type="component" value="Unplaced"/>
</dbReference>
<keyword evidence="16" id="KW-0406">Ion transport</keyword>
<evidence type="ECO:0000256" key="1">
    <source>
        <dbReference type="ARBA" id="ARBA00004138"/>
    </source>
</evidence>
<keyword evidence="9 22" id="KW-0812">Transmembrane</keyword>